<comment type="caution">
    <text evidence="5">The sequence shown here is derived from an EMBL/GenBank/DDBJ whole genome shotgun (WGS) entry which is preliminary data.</text>
</comment>
<organism evidence="5 6">
    <name type="scientific">Ancylobacter novellus</name>
    <name type="common">Thiobacillus novellus</name>
    <dbReference type="NCBI Taxonomy" id="921"/>
    <lineage>
        <taxon>Bacteria</taxon>
        <taxon>Pseudomonadati</taxon>
        <taxon>Pseudomonadota</taxon>
        <taxon>Alphaproteobacteria</taxon>
        <taxon>Hyphomicrobiales</taxon>
        <taxon>Xanthobacteraceae</taxon>
        <taxon>Ancylobacter</taxon>
    </lineage>
</organism>
<dbReference type="SUPFAM" id="SSF53955">
    <property type="entry name" value="Lysozyme-like"/>
    <property type="match status" value="1"/>
</dbReference>
<sequence length="171" mass="18124">MAHTRVICASLAFAFTVLSGVNIASAKQNVDRSSRIDTDLSTSEPASSNTLTALVDREARANGVPVALARAVVRIESNWNTRMTGRAGEVGLMQIKHQTARGVGYGGSRAALYEPATNIKFGMRYLAGAYRLAGGDTCGTVMRYQGGHGATRMSSAARTYCSKARTIMASN</sequence>
<reference evidence="5 6" key="1">
    <citation type="submission" date="2017-08" db="EMBL/GenBank/DDBJ databases">
        <title>Infants hospitalized years apart are colonized by the same room-sourced microbial strains.</title>
        <authorList>
            <person name="Brooks B."/>
            <person name="Olm M.R."/>
            <person name="Firek B.A."/>
            <person name="Baker R."/>
            <person name="Thomas B.C."/>
            <person name="Morowitz M.J."/>
            <person name="Banfield J.F."/>
        </authorList>
    </citation>
    <scope>NUCLEOTIDE SEQUENCE [LARGE SCALE GENOMIC DNA]</scope>
    <source>
        <strain evidence="5">S2_005_001_R2_27</strain>
    </source>
</reference>
<feature type="domain" description="Transglycosylase SLT" evidence="4">
    <location>
        <begin position="55"/>
        <end position="154"/>
    </location>
</feature>
<dbReference type="InterPro" id="IPR023346">
    <property type="entry name" value="Lysozyme-like_dom_sf"/>
</dbReference>
<comment type="similarity">
    <text evidence="1">Belongs to the transglycosylase Slt family.</text>
</comment>
<gene>
    <name evidence="5" type="ORF">DI549_19420</name>
</gene>
<feature type="chain" id="PRO_5016006402" evidence="3">
    <location>
        <begin position="27"/>
        <end position="171"/>
    </location>
</feature>
<proteinExistence type="inferred from homology"/>
<protein>
    <submittedName>
        <fullName evidence="5">Lytic transglycosylase</fullName>
    </submittedName>
</protein>
<evidence type="ECO:0000256" key="3">
    <source>
        <dbReference type="SAM" id="SignalP"/>
    </source>
</evidence>
<dbReference type="InterPro" id="IPR008258">
    <property type="entry name" value="Transglycosylase_SLT_dom_1"/>
</dbReference>
<dbReference type="Gene3D" id="1.10.530.10">
    <property type="match status" value="1"/>
</dbReference>
<dbReference type="AlphaFoldDB" id="A0A2W5QM47"/>
<accession>A0A2W5QM47</accession>
<evidence type="ECO:0000256" key="2">
    <source>
        <dbReference type="ARBA" id="ARBA00009387"/>
    </source>
</evidence>
<comment type="similarity">
    <text evidence="2">Belongs to the virb1 family.</text>
</comment>
<dbReference type="PANTHER" id="PTHR37423:SF2">
    <property type="entry name" value="MEMBRANE-BOUND LYTIC MUREIN TRANSGLYCOSYLASE C"/>
    <property type="match status" value="1"/>
</dbReference>
<feature type="signal peptide" evidence="3">
    <location>
        <begin position="1"/>
        <end position="26"/>
    </location>
</feature>
<dbReference type="Proteomes" id="UP000248887">
    <property type="component" value="Unassembled WGS sequence"/>
</dbReference>
<dbReference type="Pfam" id="PF01464">
    <property type="entry name" value="SLT"/>
    <property type="match status" value="1"/>
</dbReference>
<evidence type="ECO:0000256" key="1">
    <source>
        <dbReference type="ARBA" id="ARBA00007734"/>
    </source>
</evidence>
<evidence type="ECO:0000313" key="5">
    <source>
        <dbReference type="EMBL" id="PZQ79681.1"/>
    </source>
</evidence>
<dbReference type="PANTHER" id="PTHR37423">
    <property type="entry name" value="SOLUBLE LYTIC MUREIN TRANSGLYCOSYLASE-RELATED"/>
    <property type="match status" value="1"/>
</dbReference>
<keyword evidence="3" id="KW-0732">Signal</keyword>
<evidence type="ECO:0000313" key="6">
    <source>
        <dbReference type="Proteomes" id="UP000248887"/>
    </source>
</evidence>
<evidence type="ECO:0000259" key="4">
    <source>
        <dbReference type="Pfam" id="PF01464"/>
    </source>
</evidence>
<dbReference type="EMBL" id="QFQD01000080">
    <property type="protein sequence ID" value="PZQ79681.1"/>
    <property type="molecule type" value="Genomic_DNA"/>
</dbReference>
<name>A0A2W5QM47_ANCNO</name>